<organism evidence="4 5">
    <name type="scientific">Hevea brasiliensis</name>
    <name type="common">Para rubber tree</name>
    <name type="synonym">Siphonia brasiliensis</name>
    <dbReference type="NCBI Taxonomy" id="3981"/>
    <lineage>
        <taxon>Eukaryota</taxon>
        <taxon>Viridiplantae</taxon>
        <taxon>Streptophyta</taxon>
        <taxon>Embryophyta</taxon>
        <taxon>Tracheophyta</taxon>
        <taxon>Spermatophyta</taxon>
        <taxon>Magnoliopsida</taxon>
        <taxon>eudicotyledons</taxon>
        <taxon>Gunneridae</taxon>
        <taxon>Pentapetalae</taxon>
        <taxon>rosids</taxon>
        <taxon>fabids</taxon>
        <taxon>Malpighiales</taxon>
        <taxon>Euphorbiaceae</taxon>
        <taxon>Crotonoideae</taxon>
        <taxon>Micrandreae</taxon>
        <taxon>Hevea</taxon>
    </lineage>
</organism>
<feature type="domain" description="C2 NT-type" evidence="3">
    <location>
        <begin position="7"/>
        <end position="158"/>
    </location>
</feature>
<keyword evidence="5" id="KW-1185">Reference proteome</keyword>
<sequence length="1063" mass="117300">MVLGLRSKNRKGTTVLVDYLIHIQEIKPWTPSQSLKSVESVLLQWDNGDQSSGSSTSNIGDGKVEFSETFRLPVTLFRETSRKGTARDSFQKNYLELSLYEVRKGRAMKGQLLGSAVINLADYGIIKDTITISTPINFKKSSKSTAQPVLYVNIQPFDRDNSSSSKEVSLDKDGSESVSEVTNEGNDEESEIASFTDDDVDDNISSHSSRTISSFAFESGKGSPAQDEKNLTGSATNDTRKVNGETTLPSGVANSNPDLNTIAEAFKHLNGASSTPSSTGLSSNLHNCINDLGAKIMLSDNYFQVGKNSNHVDLQVSQTNQEAGKKGSNGEKIGLEVAKTSNLQVGLMEDKLKKEKEDSRQEEDLMVLKNHSLEEEQSVGRLPQEPMKRQVNLRSNTLASNRMSNAVQGNTRRDKLKRLKSVQQQFHIAESDEPFNNIEFVKTANKIGVPENFHKGDLNYISSEKQKTTNHHSDNKVQLKSEVEMLEKELSEAAAEEVGLYPAVVGHGNSTNKVQLIEKAREIDAPGDIHKVDESCALSEREQTESSFSGLKVELESKVEMLKEELMEAAVLEVGLYSVVAEHGSSANKVHAPARRLSRFYLHTCKAISQAKRASAARAIISGLVLASKACGNDVPRLTFWLSNSIVLRAIVSQVVEKLQLVSAPSIIENGGQKGSCEASPYEDEKIDKSKGSDEWEESQTFIVALERVEAWIFSRIVESVWWQTLTPHMQPTAVKGSNSKKTYARRYGLGDQEQGNFAIDLWKKAFKDACERLCPIRSGGHECGCLPVLARLVMEQLVHRLDVAMFNAILRESADEMPTDPVSDPISDPKVLPIPAGKSSFGAGAQLKNAVGTWSRWLTDLFGIDDNDSLEDANELDSNKTECETSFKAFYLLNALSDLMMLPFEMLVDRSTRKEVCPIFGARIIERVLNNFVPDEFNPDPLPEAIFESLDSEDLAEDVTESISSFPCMATPTIYSPPPAASLTNFIGEVENQTLQRSGSTVLRKSYTSDDELDELDSPMTSIIIDNSRTSAPTASNWMPKSNGGRKVIRYQLLRQVWKDGE</sequence>
<evidence type="ECO:0000313" key="4">
    <source>
        <dbReference type="EMBL" id="KAJ9169355.1"/>
    </source>
</evidence>
<evidence type="ECO:0000256" key="2">
    <source>
        <dbReference type="SAM" id="MobiDB-lite"/>
    </source>
</evidence>
<reference evidence="4 5" key="1">
    <citation type="journal article" date="2023" name="Plant Biotechnol. J.">
        <title>Chromosome-level wild Hevea brasiliensis genome provides new tools for genomic-assisted breeding and valuable loci to elevate rubber yield.</title>
        <authorList>
            <person name="Cheng H."/>
            <person name="Song X."/>
            <person name="Hu Y."/>
            <person name="Wu T."/>
            <person name="Yang Q."/>
            <person name="An Z."/>
            <person name="Feng S."/>
            <person name="Deng Z."/>
            <person name="Wu W."/>
            <person name="Zeng X."/>
            <person name="Tu M."/>
            <person name="Wang X."/>
            <person name="Huang H."/>
        </authorList>
    </citation>
    <scope>NUCLEOTIDE SEQUENCE [LARGE SCALE GENOMIC DNA]</scope>
    <source>
        <strain evidence="4">MT/VB/25A 57/8</strain>
    </source>
</reference>
<dbReference type="EMBL" id="JARPOI010000010">
    <property type="protein sequence ID" value="KAJ9169355.1"/>
    <property type="molecule type" value="Genomic_DNA"/>
</dbReference>
<feature type="region of interest" description="Disordered" evidence="2">
    <location>
        <begin position="157"/>
        <end position="256"/>
    </location>
</feature>
<proteinExistence type="predicted"/>
<evidence type="ECO:0000256" key="1">
    <source>
        <dbReference type="SAM" id="Coils"/>
    </source>
</evidence>
<feature type="compositionally biased region" description="Polar residues" evidence="2">
    <location>
        <begin position="244"/>
        <end position="256"/>
    </location>
</feature>
<gene>
    <name evidence="4" type="ORF">P3X46_017559</name>
</gene>
<dbReference type="InterPro" id="IPR019448">
    <property type="entry name" value="NT-C2"/>
</dbReference>
<dbReference type="Proteomes" id="UP001174677">
    <property type="component" value="Chromosome 10"/>
</dbReference>
<dbReference type="InterPro" id="IPR021827">
    <property type="entry name" value="Nup186/Nup192/Nup205"/>
</dbReference>
<name>A0ABQ9LQ39_HEVBR</name>
<protein>
    <recommendedName>
        <fullName evidence="3">C2 NT-type domain-containing protein</fullName>
    </recommendedName>
</protein>
<accession>A0ABQ9LQ39</accession>
<evidence type="ECO:0000259" key="3">
    <source>
        <dbReference type="PROSITE" id="PS51840"/>
    </source>
</evidence>
<dbReference type="PROSITE" id="PS51840">
    <property type="entry name" value="C2_NT"/>
    <property type="match status" value="1"/>
</dbReference>
<feature type="compositionally biased region" description="Low complexity" evidence="2">
    <location>
        <begin position="205"/>
        <end position="214"/>
    </location>
</feature>
<dbReference type="Pfam" id="PF10358">
    <property type="entry name" value="NT-C2"/>
    <property type="match status" value="1"/>
</dbReference>
<keyword evidence="1" id="KW-0175">Coiled coil</keyword>
<feature type="compositionally biased region" description="Basic and acidic residues" evidence="2">
    <location>
        <begin position="683"/>
        <end position="693"/>
    </location>
</feature>
<dbReference type="PANTHER" id="PTHR31344:SF13">
    <property type="entry name" value="EEIG1_EHBP1 PROTEIN AMINO-TERMINAL DOMAIN PROTEIN"/>
    <property type="match status" value="1"/>
</dbReference>
<comment type="caution">
    <text evidence="4">The sequence shown here is derived from an EMBL/GenBank/DDBJ whole genome shotgun (WGS) entry which is preliminary data.</text>
</comment>
<feature type="coiled-coil region" evidence="1">
    <location>
        <begin position="469"/>
        <end position="496"/>
    </location>
</feature>
<evidence type="ECO:0000313" key="5">
    <source>
        <dbReference type="Proteomes" id="UP001174677"/>
    </source>
</evidence>
<dbReference type="PANTHER" id="PTHR31344">
    <property type="entry name" value="NUCLEAR PORE COMPLEX PROTEIN NUP205"/>
    <property type="match status" value="1"/>
</dbReference>
<feature type="compositionally biased region" description="Acidic residues" evidence="2">
    <location>
        <begin position="185"/>
        <end position="202"/>
    </location>
</feature>
<feature type="region of interest" description="Disordered" evidence="2">
    <location>
        <begin position="672"/>
        <end position="693"/>
    </location>
</feature>